<keyword evidence="9" id="KW-1185">Reference proteome</keyword>
<name>A0A7I8VLI2_9ANNE</name>
<dbReference type="PANTHER" id="PTHR23421">
    <property type="entry name" value="BETA-GALACTOSIDASE RELATED"/>
    <property type="match status" value="1"/>
</dbReference>
<dbReference type="OrthoDB" id="1657402at2759"/>
<dbReference type="PRINTS" id="PR00742">
    <property type="entry name" value="GLHYDRLASE35"/>
</dbReference>
<proteinExistence type="inferred from homology"/>
<feature type="domain" description="Beta-galactosidase galactose-binding" evidence="7">
    <location>
        <begin position="644"/>
        <end position="706"/>
    </location>
</feature>
<comment type="similarity">
    <text evidence="1 4">Belongs to the glycosyl hydrolase 35 family.</text>
</comment>
<dbReference type="InterPro" id="IPR001944">
    <property type="entry name" value="Glycoside_Hdrlase_35"/>
</dbReference>
<evidence type="ECO:0000256" key="5">
    <source>
        <dbReference type="SAM" id="Phobius"/>
    </source>
</evidence>
<dbReference type="Proteomes" id="UP000549394">
    <property type="component" value="Unassembled WGS sequence"/>
</dbReference>
<dbReference type="InterPro" id="IPR048913">
    <property type="entry name" value="BetaGal_gal-bd"/>
</dbReference>
<evidence type="ECO:0000256" key="4">
    <source>
        <dbReference type="RuleBase" id="RU003679"/>
    </source>
</evidence>
<dbReference type="SUPFAM" id="SSF49785">
    <property type="entry name" value="Galactose-binding domain-like"/>
    <property type="match status" value="1"/>
</dbReference>
<dbReference type="AlphaFoldDB" id="A0A7I8VLI2"/>
<protein>
    <submittedName>
        <fullName evidence="8">DgyrCDS5432</fullName>
    </submittedName>
</protein>
<dbReference type="Gene3D" id="3.20.20.80">
    <property type="entry name" value="Glycosidases"/>
    <property type="match status" value="1"/>
</dbReference>
<sequence>MESFQIHRPGRALRVVSERETQLVKDIIQQIAMKVLKAAEHFTVPKILKMKREESRWKRKLKQKLCRINLDTLMITIGFYTFLFLVVNIILNIKQRNFIKDGEYSPKLFFHSRHEHNPMINHHPGMLFYNQTTLSTVHRKSTTAKLYIAEQGFFSKSSLKANDKKFELNGKYFRILAGQFDFTKVIESEWKDRLKKLKLAGLNTVVTTIIWNELELSQLIIDKEKISRFLQTVKSVGLKLIVDCGPYVGPHIVYGGLPSWMIKDGIKIRSIEDKKYLKAINSFLSQVAKILWRYQYLKGGPLIAIMIERDNNNVDYLKNIISQLRLNGLHEMIFSSKQVIGAYLTLFVPEHSRQFSVEKLITNWKETNKHSALFLSNLQIIETTFYGTKPKQINVVNIRKVLKYALANGASINIAPFIGGSRNFRVSCDNSKKTCSNKTVIATTFHYSLPVNSLGEESLTYFVMRDLFKEMSLTNDIDYTMNSRPDISSFGIVKLDRQINIQQLKEKNKKFFYLENHEKPLIPSYGEIYVTYTTFVGAATYISLKGSFNPGRVQIIINNHKLADVISLNSTFEIGRKILIPRYMLTSSKQHTLMLVVKTAATLKKENLVIKIQGKTPKWWRYIHLQDINTISLNSTTENSIYRPAFLCGSFFIKKSSKLAYSWLKLEGLGEGQVYINGFTIGSYMNINWPHSKMLVPMSYLKYGKNTITILELTNSRTLAVAFSN</sequence>
<evidence type="ECO:0000313" key="8">
    <source>
        <dbReference type="EMBL" id="CAD5116554.1"/>
    </source>
</evidence>
<evidence type="ECO:0000256" key="1">
    <source>
        <dbReference type="ARBA" id="ARBA00009809"/>
    </source>
</evidence>
<evidence type="ECO:0000256" key="2">
    <source>
        <dbReference type="ARBA" id="ARBA00022801"/>
    </source>
</evidence>
<dbReference type="InterPro" id="IPR031330">
    <property type="entry name" value="Gly_Hdrlase_35_cat"/>
</dbReference>
<keyword evidence="5" id="KW-0812">Transmembrane</keyword>
<accession>A0A7I8VLI2</accession>
<organism evidence="8 9">
    <name type="scientific">Dimorphilus gyrociliatus</name>
    <dbReference type="NCBI Taxonomy" id="2664684"/>
    <lineage>
        <taxon>Eukaryota</taxon>
        <taxon>Metazoa</taxon>
        <taxon>Spiralia</taxon>
        <taxon>Lophotrochozoa</taxon>
        <taxon>Annelida</taxon>
        <taxon>Polychaeta</taxon>
        <taxon>Polychaeta incertae sedis</taxon>
        <taxon>Dinophilidae</taxon>
        <taxon>Dimorphilus</taxon>
    </lineage>
</organism>
<evidence type="ECO:0000256" key="3">
    <source>
        <dbReference type="ARBA" id="ARBA00023295"/>
    </source>
</evidence>
<dbReference type="InterPro" id="IPR008979">
    <property type="entry name" value="Galactose-bd-like_sf"/>
</dbReference>
<dbReference type="GO" id="GO:0005975">
    <property type="term" value="P:carbohydrate metabolic process"/>
    <property type="evidence" value="ECO:0007669"/>
    <property type="project" value="InterPro"/>
</dbReference>
<comment type="caution">
    <text evidence="8">The sequence shown here is derived from an EMBL/GenBank/DDBJ whole genome shotgun (WGS) entry which is preliminary data.</text>
</comment>
<dbReference type="EMBL" id="CAJFCJ010000006">
    <property type="protein sequence ID" value="CAD5116554.1"/>
    <property type="molecule type" value="Genomic_DNA"/>
</dbReference>
<dbReference type="Pfam" id="PF01301">
    <property type="entry name" value="Glyco_hydro_35"/>
    <property type="match status" value="1"/>
</dbReference>
<keyword evidence="5" id="KW-0472">Membrane</keyword>
<keyword evidence="2" id="KW-0378">Hydrolase</keyword>
<dbReference type="InterPro" id="IPR017853">
    <property type="entry name" value="GH"/>
</dbReference>
<dbReference type="SUPFAM" id="SSF51445">
    <property type="entry name" value="(Trans)glycosidases"/>
    <property type="match status" value="1"/>
</dbReference>
<keyword evidence="3" id="KW-0326">Glycosidase</keyword>
<dbReference type="Gene3D" id="2.60.120.260">
    <property type="entry name" value="Galactose-binding domain-like"/>
    <property type="match status" value="2"/>
</dbReference>
<evidence type="ECO:0000259" key="6">
    <source>
        <dbReference type="Pfam" id="PF01301"/>
    </source>
</evidence>
<dbReference type="Pfam" id="PF21467">
    <property type="entry name" value="BetaGal_gal-bd"/>
    <property type="match status" value="1"/>
</dbReference>
<feature type="transmembrane region" description="Helical" evidence="5">
    <location>
        <begin position="68"/>
        <end position="91"/>
    </location>
</feature>
<keyword evidence="5" id="KW-1133">Transmembrane helix</keyword>
<evidence type="ECO:0000259" key="7">
    <source>
        <dbReference type="Pfam" id="PF21467"/>
    </source>
</evidence>
<gene>
    <name evidence="8" type="ORF">DGYR_LOCUS5163</name>
</gene>
<evidence type="ECO:0000313" key="9">
    <source>
        <dbReference type="Proteomes" id="UP000549394"/>
    </source>
</evidence>
<reference evidence="8 9" key="1">
    <citation type="submission" date="2020-08" db="EMBL/GenBank/DDBJ databases">
        <authorList>
            <person name="Hejnol A."/>
        </authorList>
    </citation>
    <scope>NUCLEOTIDE SEQUENCE [LARGE SCALE GENOMIC DNA]</scope>
</reference>
<feature type="domain" description="Glycoside hydrolase 35 catalytic" evidence="6">
    <location>
        <begin position="166"/>
        <end position="470"/>
    </location>
</feature>
<dbReference type="GO" id="GO:0004553">
    <property type="term" value="F:hydrolase activity, hydrolyzing O-glycosyl compounds"/>
    <property type="evidence" value="ECO:0007669"/>
    <property type="project" value="InterPro"/>
</dbReference>